<sequence length="124" mass="14453">MAKKSEERDWADIISEVRSKAKSEAEEAAEEIKTKMKELVEKVRAANFHDEAEEFLAKVRKLAEDFSKSEDGPIKSKTGTRKSDHRYRDDSGNLYKRPPRAEGKQWTEAQKKKFRENFISWSSE</sequence>
<accession>A0A238J089</accession>
<dbReference type="EMBL" id="FXXQ01000006">
    <property type="protein sequence ID" value="SMX24037.1"/>
    <property type="molecule type" value="Genomic_DNA"/>
</dbReference>
<dbReference type="AlphaFoldDB" id="A0A238J089"/>
<evidence type="ECO:0000313" key="3">
    <source>
        <dbReference type="Proteomes" id="UP000201838"/>
    </source>
</evidence>
<evidence type="ECO:0000256" key="1">
    <source>
        <dbReference type="SAM" id="MobiDB-lite"/>
    </source>
</evidence>
<protein>
    <recommendedName>
        <fullName evidence="4">H-NS histone family protein</fullName>
    </recommendedName>
</protein>
<organism evidence="2 3">
    <name type="scientific">Boseongicola aestuarii</name>
    <dbReference type="NCBI Taxonomy" id="1470561"/>
    <lineage>
        <taxon>Bacteria</taxon>
        <taxon>Pseudomonadati</taxon>
        <taxon>Pseudomonadota</taxon>
        <taxon>Alphaproteobacteria</taxon>
        <taxon>Rhodobacterales</taxon>
        <taxon>Paracoccaceae</taxon>
        <taxon>Boseongicola</taxon>
    </lineage>
</organism>
<feature type="compositionally biased region" description="Basic and acidic residues" evidence="1">
    <location>
        <begin position="99"/>
        <end position="109"/>
    </location>
</feature>
<reference evidence="3" key="1">
    <citation type="submission" date="2017-05" db="EMBL/GenBank/DDBJ databases">
        <authorList>
            <person name="Rodrigo-Torres L."/>
            <person name="Arahal R. D."/>
            <person name="Lucena T."/>
        </authorList>
    </citation>
    <scope>NUCLEOTIDE SEQUENCE [LARGE SCALE GENOMIC DNA]</scope>
    <source>
        <strain evidence="3">CECT 8489</strain>
    </source>
</reference>
<proteinExistence type="predicted"/>
<feature type="region of interest" description="Disordered" evidence="1">
    <location>
        <begin position="67"/>
        <end position="109"/>
    </location>
</feature>
<gene>
    <name evidence="2" type="ORF">BOA8489_02152</name>
</gene>
<name>A0A238J089_9RHOB</name>
<keyword evidence="3" id="KW-1185">Reference proteome</keyword>
<dbReference type="Proteomes" id="UP000201838">
    <property type="component" value="Unassembled WGS sequence"/>
</dbReference>
<evidence type="ECO:0008006" key="4">
    <source>
        <dbReference type="Google" id="ProtNLM"/>
    </source>
</evidence>
<dbReference type="RefSeq" id="WP_093973990.1">
    <property type="nucleotide sequence ID" value="NZ_FXXQ01000006.1"/>
</dbReference>
<evidence type="ECO:0000313" key="2">
    <source>
        <dbReference type="EMBL" id="SMX24037.1"/>
    </source>
</evidence>